<name>A0A2M7TVN2_9BACT</name>
<reference evidence="7" key="1">
    <citation type="submission" date="2017-09" db="EMBL/GenBank/DDBJ databases">
        <title>Depth-based differentiation of microbial function through sediment-hosted aquifers and enrichment of novel symbionts in the deep terrestrial subsurface.</title>
        <authorList>
            <person name="Probst A.J."/>
            <person name="Ladd B."/>
            <person name="Jarett J.K."/>
            <person name="Geller-Mcgrath D.E."/>
            <person name="Sieber C.M.K."/>
            <person name="Emerson J.B."/>
            <person name="Anantharaman K."/>
            <person name="Thomas B.C."/>
            <person name="Malmstrom R."/>
            <person name="Stieglmeier M."/>
            <person name="Klingl A."/>
            <person name="Woyke T."/>
            <person name="Ryan C.M."/>
            <person name="Banfield J.F."/>
        </authorList>
    </citation>
    <scope>NUCLEOTIDE SEQUENCE [LARGE SCALE GENOMIC DNA]</scope>
</reference>
<dbReference type="InterPro" id="IPR050377">
    <property type="entry name" value="Radical_SAM_PqqE_MftC-like"/>
</dbReference>
<evidence type="ECO:0000313" key="6">
    <source>
        <dbReference type="EMBL" id="PIZ61869.1"/>
    </source>
</evidence>
<keyword evidence="4" id="KW-0411">Iron-sulfur</keyword>
<evidence type="ECO:0000313" key="7">
    <source>
        <dbReference type="Proteomes" id="UP000228503"/>
    </source>
</evidence>
<evidence type="ECO:0000256" key="3">
    <source>
        <dbReference type="ARBA" id="ARBA00023004"/>
    </source>
</evidence>
<comment type="caution">
    <text evidence="6">The sequence shown here is derived from an EMBL/GenBank/DDBJ whole genome shotgun (WGS) entry which is preliminary data.</text>
</comment>
<keyword evidence="3" id="KW-0408">Iron</keyword>
<dbReference type="InterPro" id="IPR007197">
    <property type="entry name" value="rSAM"/>
</dbReference>
<evidence type="ECO:0000256" key="1">
    <source>
        <dbReference type="ARBA" id="ARBA00022691"/>
    </source>
</evidence>
<keyword evidence="1" id="KW-0949">S-adenosyl-L-methionine</keyword>
<dbReference type="InterPro" id="IPR013785">
    <property type="entry name" value="Aldolase_TIM"/>
</dbReference>
<dbReference type="PANTHER" id="PTHR11228:SF7">
    <property type="entry name" value="PQQA PEPTIDE CYCLASE"/>
    <property type="match status" value="1"/>
</dbReference>
<accession>A0A2M7TVN2</accession>
<organism evidence="6 7">
    <name type="scientific">Candidatus Roizmanbacteria bacterium CG_4_10_14_0_2_um_filter_39_13</name>
    <dbReference type="NCBI Taxonomy" id="1974825"/>
    <lineage>
        <taxon>Bacteria</taxon>
        <taxon>Candidatus Roizmaniibacteriota</taxon>
    </lineage>
</organism>
<proteinExistence type="predicted"/>
<feature type="domain" description="Radical SAM core" evidence="5">
    <location>
        <begin position="1"/>
        <end position="205"/>
    </location>
</feature>
<keyword evidence="2" id="KW-0479">Metal-binding</keyword>
<dbReference type="EMBL" id="PFOB01000073">
    <property type="protein sequence ID" value="PIZ61869.1"/>
    <property type="molecule type" value="Genomic_DNA"/>
</dbReference>
<dbReference type="GO" id="GO:0051536">
    <property type="term" value="F:iron-sulfur cluster binding"/>
    <property type="evidence" value="ECO:0007669"/>
    <property type="project" value="UniProtKB-KW"/>
</dbReference>
<dbReference type="SFLD" id="SFLDS00029">
    <property type="entry name" value="Radical_SAM"/>
    <property type="match status" value="1"/>
</dbReference>
<protein>
    <recommendedName>
        <fullName evidence="5">Radical SAM core domain-containing protein</fullName>
    </recommendedName>
</protein>
<evidence type="ECO:0000256" key="4">
    <source>
        <dbReference type="ARBA" id="ARBA00023014"/>
    </source>
</evidence>
<dbReference type="PANTHER" id="PTHR11228">
    <property type="entry name" value="RADICAL SAM DOMAIN PROTEIN"/>
    <property type="match status" value="1"/>
</dbReference>
<dbReference type="InterPro" id="IPR058240">
    <property type="entry name" value="rSAM_sf"/>
</dbReference>
<dbReference type="SFLD" id="SFLDG01067">
    <property type="entry name" value="SPASM/twitch_domain_containing"/>
    <property type="match status" value="1"/>
</dbReference>
<dbReference type="PROSITE" id="PS51918">
    <property type="entry name" value="RADICAL_SAM"/>
    <property type="match status" value="1"/>
</dbReference>
<evidence type="ECO:0000259" key="5">
    <source>
        <dbReference type="PROSITE" id="PS51918"/>
    </source>
</evidence>
<dbReference type="GO" id="GO:0046872">
    <property type="term" value="F:metal ion binding"/>
    <property type="evidence" value="ECO:0007669"/>
    <property type="project" value="UniProtKB-KW"/>
</dbReference>
<dbReference type="Gene3D" id="3.20.20.70">
    <property type="entry name" value="Aldolase class I"/>
    <property type="match status" value="1"/>
</dbReference>
<sequence length="319" mass="36036">MHININITNYCNQKCVFCFAGAELNTERIPRNMSLATFSRILAAHKDKSQKVIRLMGGEPCLHENLSGFLDLASEKNFQIHIFSNGILNKETVALLASYKDRVAYVFNISTPSFQHNVLVRNRVINLISYLGQITNVGVSLTITPFTSIDYLEHLKTVCASIHNVRIGVANPIAGEKNSYSLKDFPLFGSVMVNIISKLRAMGYEKHIALNCGLTRCMFSTTQFSYMKKHVEYMGWSCFAKEGNIDVSSDETAFHCFPFSREYRLPIKGRSLEATSNKLFAHHMQIWAQQKNTICKKCPHYGFGADRCPGPCLAFQHNQ</sequence>
<dbReference type="CDD" id="cd01335">
    <property type="entry name" value="Radical_SAM"/>
    <property type="match status" value="1"/>
</dbReference>
<dbReference type="AlphaFoldDB" id="A0A2M7TVN2"/>
<dbReference type="SUPFAM" id="SSF102114">
    <property type="entry name" value="Radical SAM enzymes"/>
    <property type="match status" value="1"/>
</dbReference>
<gene>
    <name evidence="6" type="ORF">COY16_05845</name>
</gene>
<dbReference type="Proteomes" id="UP000228503">
    <property type="component" value="Unassembled WGS sequence"/>
</dbReference>
<dbReference type="Pfam" id="PF04055">
    <property type="entry name" value="Radical_SAM"/>
    <property type="match status" value="1"/>
</dbReference>
<dbReference type="GO" id="GO:0003824">
    <property type="term" value="F:catalytic activity"/>
    <property type="evidence" value="ECO:0007669"/>
    <property type="project" value="InterPro"/>
</dbReference>
<evidence type="ECO:0000256" key="2">
    <source>
        <dbReference type="ARBA" id="ARBA00022723"/>
    </source>
</evidence>